<evidence type="ECO:0000313" key="11">
    <source>
        <dbReference type="Proteomes" id="UP000319894"/>
    </source>
</evidence>
<comment type="caution">
    <text evidence="10">The sequence shown here is derived from an EMBL/GenBank/DDBJ whole genome shotgun (WGS) entry which is preliminary data.</text>
</comment>
<dbReference type="PANTHER" id="PTHR15822">
    <property type="entry name" value="TRAF AND TNF RECEPTOR-ASSOCIATED PROTEIN"/>
    <property type="match status" value="1"/>
</dbReference>
<dbReference type="GO" id="GO:0016787">
    <property type="term" value="F:hydrolase activity"/>
    <property type="evidence" value="ECO:0007669"/>
    <property type="project" value="UniProtKB-KW"/>
</dbReference>
<dbReference type="InParanoid" id="A0A554NB44"/>
<keyword evidence="11" id="KW-1185">Reference proteome</keyword>
<evidence type="ECO:0000256" key="8">
    <source>
        <dbReference type="ARBA" id="ARBA00023204"/>
    </source>
</evidence>
<keyword evidence="3" id="KW-0540">Nuclease</keyword>
<keyword evidence="8" id="KW-0234">DNA repair</keyword>
<dbReference type="GO" id="GO:0004518">
    <property type="term" value="F:nuclease activity"/>
    <property type="evidence" value="ECO:0007669"/>
    <property type="project" value="UniProtKB-KW"/>
</dbReference>
<comment type="cofactor">
    <cofactor evidence="1">
        <name>Mn(2+)</name>
        <dbReference type="ChEBI" id="CHEBI:29035"/>
    </cofactor>
</comment>
<dbReference type="GO" id="GO:0046872">
    <property type="term" value="F:metal ion binding"/>
    <property type="evidence" value="ECO:0007669"/>
    <property type="project" value="UniProtKB-KW"/>
</dbReference>
<dbReference type="InterPro" id="IPR006311">
    <property type="entry name" value="TAT_signal"/>
</dbReference>
<dbReference type="AlphaFoldDB" id="A0A554NB44"/>
<keyword evidence="6" id="KW-0378">Hydrolase</keyword>
<evidence type="ECO:0000313" key="10">
    <source>
        <dbReference type="EMBL" id="TSD14608.1"/>
    </source>
</evidence>
<dbReference type="PROSITE" id="PS51318">
    <property type="entry name" value="TAT"/>
    <property type="match status" value="1"/>
</dbReference>
<evidence type="ECO:0000259" key="9">
    <source>
        <dbReference type="Pfam" id="PF03372"/>
    </source>
</evidence>
<evidence type="ECO:0000256" key="6">
    <source>
        <dbReference type="ARBA" id="ARBA00022801"/>
    </source>
</evidence>
<dbReference type="InterPro" id="IPR036691">
    <property type="entry name" value="Endo/exonu/phosph_ase_sf"/>
</dbReference>
<evidence type="ECO:0000256" key="2">
    <source>
        <dbReference type="ARBA" id="ARBA00001946"/>
    </source>
</evidence>
<dbReference type="SUPFAM" id="SSF56219">
    <property type="entry name" value="DNase I-like"/>
    <property type="match status" value="1"/>
</dbReference>
<evidence type="ECO:0000256" key="1">
    <source>
        <dbReference type="ARBA" id="ARBA00001936"/>
    </source>
</evidence>
<dbReference type="PANTHER" id="PTHR15822:SF4">
    <property type="entry name" value="TYROSYL-DNA PHOSPHODIESTERASE 2"/>
    <property type="match status" value="1"/>
</dbReference>
<dbReference type="InterPro" id="IPR051547">
    <property type="entry name" value="TDP2-like"/>
</dbReference>
<dbReference type="Pfam" id="PF03372">
    <property type="entry name" value="Exo_endo_phos"/>
    <property type="match status" value="1"/>
</dbReference>
<dbReference type="Proteomes" id="UP000319894">
    <property type="component" value="Unassembled WGS sequence"/>
</dbReference>
<organism evidence="10 11">
    <name type="scientific">Haloglomus irregulare</name>
    <dbReference type="NCBI Taxonomy" id="2234134"/>
    <lineage>
        <taxon>Archaea</taxon>
        <taxon>Methanobacteriati</taxon>
        <taxon>Methanobacteriota</taxon>
        <taxon>Stenosarchaea group</taxon>
        <taxon>Halobacteria</taxon>
        <taxon>Halobacteriales</taxon>
        <taxon>Natronomonadaceae</taxon>
        <taxon>Haloglomus</taxon>
    </lineage>
</organism>
<proteinExistence type="predicted"/>
<feature type="domain" description="Endonuclease/exonuclease/phosphatase" evidence="9">
    <location>
        <begin position="93"/>
        <end position="375"/>
    </location>
</feature>
<keyword evidence="5" id="KW-0227">DNA damage</keyword>
<dbReference type="OrthoDB" id="292883at2157"/>
<dbReference type="Gene3D" id="3.60.10.10">
    <property type="entry name" value="Endonuclease/exonuclease/phosphatase"/>
    <property type="match status" value="1"/>
</dbReference>
<comment type="cofactor">
    <cofactor evidence="2">
        <name>Mg(2+)</name>
        <dbReference type="ChEBI" id="CHEBI:18420"/>
    </cofactor>
</comment>
<sequence length="401" mass="42036">MDAPSTDGPVSRRSVLRAVGTATGAGALVGSAGRGAARGRIDGGSPSTRLQRRIRVATRNLGLGARLYGFVDTETRSIDAETVYGRYQQVRASAPAARMRAMAAGVADDLPAVVGLQEAARVRRGPDDGGAEPDAGTTVFDFLALFRDGLARELDRYDFDIGYELAAVSDNVDEEFPAEGPDGERFDVRLSDRDAVLVRDDLTVEGTETGTFGLNVSAPLDDGTQVSVDRGYALAVVAATGAPFTFATTHLAVGSRVVREAQAAELSAVLADRESVVLAGDLNTTPDGDRSAAYRRLVDGGLTDAWAATRDGPGPTCCQNPQLRNDGSRLGIRIDHVMTGGAATPLAVRRRGVGPERRITASTPDGEAELWPSDHAGVVADVRVEPATQDPLAVLAGLFPR</sequence>
<evidence type="ECO:0000256" key="4">
    <source>
        <dbReference type="ARBA" id="ARBA00022723"/>
    </source>
</evidence>
<protein>
    <recommendedName>
        <fullName evidence="9">Endonuclease/exonuclease/phosphatase domain-containing protein</fullName>
    </recommendedName>
</protein>
<keyword evidence="4" id="KW-0479">Metal-binding</keyword>
<dbReference type="EMBL" id="QMDX01000003">
    <property type="protein sequence ID" value="TSD14608.1"/>
    <property type="molecule type" value="Genomic_DNA"/>
</dbReference>
<evidence type="ECO:0000256" key="5">
    <source>
        <dbReference type="ARBA" id="ARBA00022763"/>
    </source>
</evidence>
<accession>A0A554NB44</accession>
<evidence type="ECO:0000256" key="7">
    <source>
        <dbReference type="ARBA" id="ARBA00022842"/>
    </source>
</evidence>
<name>A0A554NB44_9EURY</name>
<gene>
    <name evidence="10" type="ORF">DP107_06375</name>
</gene>
<dbReference type="InterPro" id="IPR005135">
    <property type="entry name" value="Endo/exonuclease/phosphatase"/>
</dbReference>
<dbReference type="RefSeq" id="WP_144261324.1">
    <property type="nucleotide sequence ID" value="NZ_QMDX01000003.1"/>
</dbReference>
<reference evidence="10 11" key="1">
    <citation type="submission" date="2018-06" db="EMBL/GenBank/DDBJ databases">
        <title>Natronomonas sp. F16-60 a new haloarchaeon isolated from a solar saltern of Isla Cristina, Huelva, Spain.</title>
        <authorList>
            <person name="Duran-Viseras A."/>
            <person name="Sanchez-Porro C."/>
            <person name="Ventosa A."/>
        </authorList>
    </citation>
    <scope>NUCLEOTIDE SEQUENCE [LARGE SCALE GENOMIC DNA]</scope>
    <source>
        <strain evidence="10 11">F16-60</strain>
    </source>
</reference>
<evidence type="ECO:0000256" key="3">
    <source>
        <dbReference type="ARBA" id="ARBA00022722"/>
    </source>
</evidence>
<keyword evidence="7" id="KW-0460">Magnesium</keyword>
<dbReference type="GO" id="GO:0006281">
    <property type="term" value="P:DNA repair"/>
    <property type="evidence" value="ECO:0007669"/>
    <property type="project" value="UniProtKB-KW"/>
</dbReference>